<evidence type="ECO:0000256" key="5">
    <source>
        <dbReference type="ARBA" id="ARBA00023136"/>
    </source>
</evidence>
<feature type="transmembrane region" description="Helical" evidence="6">
    <location>
        <begin position="105"/>
        <end position="129"/>
    </location>
</feature>
<evidence type="ECO:0000256" key="1">
    <source>
        <dbReference type="ARBA" id="ARBA00004141"/>
    </source>
</evidence>
<feature type="transmembrane region" description="Helical" evidence="6">
    <location>
        <begin position="312"/>
        <end position="337"/>
    </location>
</feature>
<feature type="transmembrane region" description="Helical" evidence="6">
    <location>
        <begin position="262"/>
        <end position="283"/>
    </location>
</feature>
<keyword evidence="4 6" id="KW-1133">Transmembrane helix</keyword>
<feature type="transmembrane region" description="Helical" evidence="6">
    <location>
        <begin position="464"/>
        <end position="482"/>
    </location>
</feature>
<evidence type="ECO:0000313" key="7">
    <source>
        <dbReference type="EMBL" id="SHE29400.1"/>
    </source>
</evidence>
<keyword evidence="8" id="KW-1185">Reference proteome</keyword>
<dbReference type="AlphaFoldDB" id="A0A1M4SB30"/>
<feature type="transmembrane region" description="Helical" evidence="6">
    <location>
        <begin position="430"/>
        <end position="452"/>
    </location>
</feature>
<evidence type="ECO:0000313" key="8">
    <source>
        <dbReference type="Proteomes" id="UP000184295"/>
    </source>
</evidence>
<gene>
    <name evidence="7" type="ORF">SAMN02745225_00180</name>
</gene>
<keyword evidence="2" id="KW-0813">Transport</keyword>
<dbReference type="PANTHER" id="PTHR45649">
    <property type="entry name" value="AMINO-ACID PERMEASE BAT1"/>
    <property type="match status" value="1"/>
</dbReference>
<dbReference type="EMBL" id="FQUL01000002">
    <property type="protein sequence ID" value="SHE29400.1"/>
    <property type="molecule type" value="Genomic_DNA"/>
</dbReference>
<organism evidence="7 8">
    <name type="scientific">Ferrithrix thermotolerans DSM 19514</name>
    <dbReference type="NCBI Taxonomy" id="1121881"/>
    <lineage>
        <taxon>Bacteria</taxon>
        <taxon>Bacillati</taxon>
        <taxon>Actinomycetota</taxon>
        <taxon>Acidimicrobiia</taxon>
        <taxon>Acidimicrobiales</taxon>
        <taxon>Acidimicrobiaceae</taxon>
        <taxon>Ferrithrix</taxon>
    </lineage>
</organism>
<comment type="subcellular location">
    <subcellularLocation>
        <location evidence="1">Membrane</location>
        <topology evidence="1">Multi-pass membrane protein</topology>
    </subcellularLocation>
</comment>
<evidence type="ECO:0000256" key="3">
    <source>
        <dbReference type="ARBA" id="ARBA00022692"/>
    </source>
</evidence>
<accession>A0A1M4SB30</accession>
<proteinExistence type="predicted"/>
<dbReference type="OrthoDB" id="8274074at2"/>
<feature type="transmembrane region" description="Helical" evidence="6">
    <location>
        <begin position="32"/>
        <end position="58"/>
    </location>
</feature>
<keyword evidence="3 6" id="KW-0812">Transmembrane</keyword>
<name>A0A1M4SB30_9ACTN</name>
<feature type="transmembrane region" description="Helical" evidence="6">
    <location>
        <begin position="64"/>
        <end position="84"/>
    </location>
</feature>
<reference evidence="8" key="1">
    <citation type="submission" date="2016-11" db="EMBL/GenBank/DDBJ databases">
        <authorList>
            <person name="Varghese N."/>
            <person name="Submissions S."/>
        </authorList>
    </citation>
    <scope>NUCLEOTIDE SEQUENCE [LARGE SCALE GENOMIC DNA]</scope>
    <source>
        <strain evidence="8">DSM 19514</strain>
    </source>
</reference>
<dbReference type="PIRSF" id="PIRSF006060">
    <property type="entry name" value="AA_transporter"/>
    <property type="match status" value="1"/>
</dbReference>
<sequence>MENTELSQHHLDAQDLAKFGYQQKLHRSLGTFSAFAAGYSYISVLTGMFELFGFGYGFGGPPIVFMWIFVFLGQMAVAYCFAELSARFPIAGSVYQWSKQLSKSAVAWVTGWTMLIGSVVTLAAVAIALQIVLPPVWSGFEVFKNTSQNAVFLGVVILTITTILNAAGVKVMSVVNNIGVAAELIGVTLFVILLALHVHNSPSIFLKTEGTGPGLPGYSSFGYGAGLILAIIMPAYVMYGFDTAGSLAEETKDPRRRAPRAIITSLLAGGVGGLLILIFALLASPTLNPAKLGAGGLPLIIEGALGSGLGKLLLIDVAVAISVCALAIQTGTIRMTFTMARDNNLPFGSKLAHVSARAQSPVVPSIVSGLLAALILLVNIGKPQLFTIVTSVAVVLVYIAYFLVTIPLLSKRLKGWPADQGEGGLFYMRGWGVIVNGFAAIYGVVMTVNLLWPRSVIYGPGNDAWGGVIFVGVVLVAGLVYFNTVQRHKSGVLEEHRAS</sequence>
<dbReference type="Pfam" id="PF13520">
    <property type="entry name" value="AA_permease_2"/>
    <property type="match status" value="1"/>
</dbReference>
<dbReference type="Gene3D" id="1.20.1740.10">
    <property type="entry name" value="Amino acid/polyamine transporter I"/>
    <property type="match status" value="1"/>
</dbReference>
<feature type="transmembrane region" description="Helical" evidence="6">
    <location>
        <begin position="386"/>
        <end position="409"/>
    </location>
</feature>
<dbReference type="RefSeq" id="WP_072787838.1">
    <property type="nucleotide sequence ID" value="NZ_FQUL01000002.1"/>
</dbReference>
<dbReference type="GO" id="GO:0016020">
    <property type="term" value="C:membrane"/>
    <property type="evidence" value="ECO:0007669"/>
    <property type="project" value="UniProtKB-SubCell"/>
</dbReference>
<feature type="transmembrane region" description="Helical" evidence="6">
    <location>
        <begin position="180"/>
        <end position="200"/>
    </location>
</feature>
<feature type="transmembrane region" description="Helical" evidence="6">
    <location>
        <begin position="149"/>
        <end position="168"/>
    </location>
</feature>
<evidence type="ECO:0000256" key="6">
    <source>
        <dbReference type="SAM" id="Phobius"/>
    </source>
</evidence>
<dbReference type="STRING" id="1121881.SAMN02745225_00180"/>
<evidence type="ECO:0000256" key="4">
    <source>
        <dbReference type="ARBA" id="ARBA00022989"/>
    </source>
</evidence>
<dbReference type="PANTHER" id="PTHR45649:SF26">
    <property type="entry name" value="OS04G0435100 PROTEIN"/>
    <property type="match status" value="1"/>
</dbReference>
<feature type="transmembrane region" description="Helical" evidence="6">
    <location>
        <begin position="358"/>
        <end position="380"/>
    </location>
</feature>
<dbReference type="Proteomes" id="UP000184295">
    <property type="component" value="Unassembled WGS sequence"/>
</dbReference>
<protein>
    <submittedName>
        <fullName evidence="7">Permease, urea carboxylase system</fullName>
    </submittedName>
</protein>
<dbReference type="InterPro" id="IPR002293">
    <property type="entry name" value="AA/rel_permease1"/>
</dbReference>
<dbReference type="GO" id="GO:0022857">
    <property type="term" value="F:transmembrane transporter activity"/>
    <property type="evidence" value="ECO:0007669"/>
    <property type="project" value="InterPro"/>
</dbReference>
<feature type="transmembrane region" description="Helical" evidence="6">
    <location>
        <begin position="220"/>
        <end position="241"/>
    </location>
</feature>
<evidence type="ECO:0000256" key="2">
    <source>
        <dbReference type="ARBA" id="ARBA00022448"/>
    </source>
</evidence>
<keyword evidence="5 6" id="KW-0472">Membrane</keyword>